<evidence type="ECO:0000313" key="3">
    <source>
        <dbReference type="Proteomes" id="UP000263486"/>
    </source>
</evidence>
<dbReference type="InterPro" id="IPR006837">
    <property type="entry name" value="Divergent_DAC"/>
</dbReference>
<keyword evidence="3" id="KW-1185">Reference proteome</keyword>
<organism evidence="2 3">
    <name type="scientific">Psychrilyobacter piezotolerans</name>
    <dbReference type="NCBI Taxonomy" id="2293438"/>
    <lineage>
        <taxon>Bacteria</taxon>
        <taxon>Fusobacteriati</taxon>
        <taxon>Fusobacteriota</taxon>
        <taxon>Fusobacteriia</taxon>
        <taxon>Fusobacteriales</taxon>
        <taxon>Fusobacteriaceae</taxon>
        <taxon>Psychrilyobacter</taxon>
    </lineage>
</organism>
<accession>A0ABX9KKZ5</accession>
<dbReference type="Proteomes" id="UP000263486">
    <property type="component" value="Unassembled WGS sequence"/>
</dbReference>
<comment type="caution">
    <text evidence="2">The sequence shown here is derived from an EMBL/GenBank/DDBJ whole genome shotgun (WGS) entry which is preliminary data.</text>
</comment>
<feature type="transmembrane region" description="Helical" evidence="1">
    <location>
        <begin position="7"/>
        <end position="27"/>
    </location>
</feature>
<dbReference type="Pfam" id="PF04748">
    <property type="entry name" value="Polysacc_deac_2"/>
    <property type="match status" value="1"/>
</dbReference>
<dbReference type="RefSeq" id="WP_114640801.1">
    <property type="nucleotide sequence ID" value="NZ_JAACIO010000001.1"/>
</dbReference>
<gene>
    <name evidence="2" type="ORF">DYH56_00065</name>
</gene>
<dbReference type="Gene3D" id="3.20.20.370">
    <property type="entry name" value="Glycoside hydrolase/deacetylase"/>
    <property type="match status" value="1"/>
</dbReference>
<keyword evidence="1" id="KW-0812">Transmembrane</keyword>
<protein>
    <submittedName>
        <fullName evidence="2">Divergent polysaccharide deacetylase family protein</fullName>
    </submittedName>
</protein>
<dbReference type="InterPro" id="IPR011330">
    <property type="entry name" value="Glyco_hydro/deAcase_b/a-brl"/>
</dbReference>
<dbReference type="PANTHER" id="PTHR30105:SF2">
    <property type="entry name" value="DIVERGENT POLYSACCHARIDE DEACETYLASE SUPERFAMILY"/>
    <property type="match status" value="1"/>
</dbReference>
<keyword evidence="1" id="KW-0472">Membrane</keyword>
<keyword evidence="1" id="KW-1133">Transmembrane helix</keyword>
<evidence type="ECO:0000256" key="1">
    <source>
        <dbReference type="SAM" id="Phobius"/>
    </source>
</evidence>
<dbReference type="EMBL" id="QUAJ01000001">
    <property type="protein sequence ID" value="REI43081.1"/>
    <property type="molecule type" value="Genomic_DNA"/>
</dbReference>
<evidence type="ECO:0000313" key="2">
    <source>
        <dbReference type="EMBL" id="REI43081.1"/>
    </source>
</evidence>
<sequence>MSGINKKIIYGIGIISILIIAILFRWYNGNKYERQIKLQEDLAVEKIMKEVKEYAVINGRPVQNDEIKYSFDLKKGTNLNLESDTLQVREIPKGEKKEIIYSDSKGKEKLILEINYFTPPKLAILIDDVGMNTKTTTYFKKIDGALSFATIPYLPKTRQATRILKDAGFEVILHMPMEGSNDTLNMRTEGLIKPSMTEKEIYDKFDGAIENLGAVKGFNNHMGSEFTNNPGKMRELLSYAKKKEMFFIDSNTNSKKEGYKVAKELDIPTYYTSYFIDNSHKKGDIMEAIKVSVRLAKERKKVLVIGHYRRETAEAIYEMLDYIEGEGVELVPISEVLE</sequence>
<dbReference type="SUPFAM" id="SSF88713">
    <property type="entry name" value="Glycoside hydrolase/deacetylase"/>
    <property type="match status" value="1"/>
</dbReference>
<name>A0ABX9KKZ5_9FUSO</name>
<reference evidence="2 3" key="1">
    <citation type="submission" date="2018-08" db="EMBL/GenBank/DDBJ databases">
        <title>Draft genome sequence of Psychrilyobacter sp. strain SD5 isolated from Black Sea water.</title>
        <authorList>
            <person name="Yadav S."/>
            <person name="Villanueva L."/>
            <person name="Damste J.S.S."/>
        </authorList>
    </citation>
    <scope>NUCLEOTIDE SEQUENCE [LARGE SCALE GENOMIC DNA]</scope>
    <source>
        <strain evidence="2 3">SD5</strain>
    </source>
</reference>
<dbReference type="PANTHER" id="PTHR30105">
    <property type="entry name" value="UNCHARACTERIZED YIBQ-RELATED"/>
    <property type="match status" value="1"/>
</dbReference>
<proteinExistence type="predicted"/>
<dbReference type="CDD" id="cd10936">
    <property type="entry name" value="CE4_DAC2"/>
    <property type="match status" value="1"/>
</dbReference>